<dbReference type="OrthoDB" id="8699528at2759"/>
<feature type="compositionally biased region" description="Polar residues" evidence="1">
    <location>
        <begin position="23"/>
        <end position="33"/>
    </location>
</feature>
<dbReference type="PANTHER" id="PTHR14537">
    <property type="entry name" value="FIBRONECTIN TYPE III DOMAIN-CONTAINING PROTEIN 11"/>
    <property type="match status" value="1"/>
</dbReference>
<evidence type="ECO:0000313" key="3">
    <source>
        <dbReference type="EMBL" id="KAG7318791.1"/>
    </source>
</evidence>
<reference evidence="3 4" key="1">
    <citation type="submission" date="2021-06" db="EMBL/GenBank/DDBJ databases">
        <title>Chromosome-level genome assembly of the red-tail catfish (Hemibagrus wyckioides).</title>
        <authorList>
            <person name="Shao F."/>
        </authorList>
    </citation>
    <scope>NUCLEOTIDE SEQUENCE [LARGE SCALE GENOMIC DNA]</scope>
    <source>
        <strain evidence="3">EC202008001</strain>
        <tissue evidence="3">Blood</tissue>
    </source>
</reference>
<gene>
    <name evidence="3" type="ORF">KOW79_017265</name>
</gene>
<proteinExistence type="predicted"/>
<evidence type="ECO:0000313" key="4">
    <source>
        <dbReference type="Proteomes" id="UP000824219"/>
    </source>
</evidence>
<sequence>METTDFSSSSSGSSDSPEGINKWSMSQPNTSQVPISIPSSIEDLLSTRLSPGQLQANYQKLDLLKKSSFYIVLVRHDGRQPDNEHYISNSTILQHIDIPKFNCVKVDGRSQVKLKLELLEMLHDELFRGQQELENILAEAGGTSLELREVELREKVFRLHQVAEEFDAVMIPGRLSIKHSLLRELERKRLPRFHLVLEAEQPLLFNREETQAFCDSVVLHWYIPEQEQHDPGVKFEVSYKILNPTDMAEARQFGWMSCSGYNINLNNLVPERSYQFSVKRLETFGLVYEVWNDTIVLTTTSQHTGM</sequence>
<dbReference type="InterPro" id="IPR036116">
    <property type="entry name" value="FN3_sf"/>
</dbReference>
<dbReference type="EMBL" id="JAHKSW010000021">
    <property type="protein sequence ID" value="KAG7318791.1"/>
    <property type="molecule type" value="Genomic_DNA"/>
</dbReference>
<dbReference type="InterPro" id="IPR048317">
    <property type="entry name" value="DUF5581_C"/>
</dbReference>
<dbReference type="SUPFAM" id="SSF49265">
    <property type="entry name" value="Fibronectin type III"/>
    <property type="match status" value="1"/>
</dbReference>
<accession>A0A9D3N8P6</accession>
<dbReference type="PROSITE" id="PS50853">
    <property type="entry name" value="FN3"/>
    <property type="match status" value="1"/>
</dbReference>
<feature type="compositionally biased region" description="Low complexity" evidence="1">
    <location>
        <begin position="7"/>
        <end position="16"/>
    </location>
</feature>
<dbReference type="InterPro" id="IPR003961">
    <property type="entry name" value="FN3_dom"/>
</dbReference>
<feature type="region of interest" description="Disordered" evidence="1">
    <location>
        <begin position="1"/>
        <end position="33"/>
    </location>
</feature>
<organism evidence="3 4">
    <name type="scientific">Hemibagrus wyckioides</name>
    <dbReference type="NCBI Taxonomy" id="337641"/>
    <lineage>
        <taxon>Eukaryota</taxon>
        <taxon>Metazoa</taxon>
        <taxon>Chordata</taxon>
        <taxon>Craniata</taxon>
        <taxon>Vertebrata</taxon>
        <taxon>Euteleostomi</taxon>
        <taxon>Actinopterygii</taxon>
        <taxon>Neopterygii</taxon>
        <taxon>Teleostei</taxon>
        <taxon>Ostariophysi</taxon>
        <taxon>Siluriformes</taxon>
        <taxon>Bagridae</taxon>
        <taxon>Hemibagrus</taxon>
    </lineage>
</organism>
<dbReference type="CDD" id="cd00063">
    <property type="entry name" value="FN3"/>
    <property type="match status" value="1"/>
</dbReference>
<evidence type="ECO:0000256" key="1">
    <source>
        <dbReference type="SAM" id="MobiDB-lite"/>
    </source>
</evidence>
<dbReference type="Proteomes" id="UP000824219">
    <property type="component" value="Linkage Group LG21"/>
</dbReference>
<name>A0A9D3N8P6_9TELE</name>
<dbReference type="Pfam" id="PF17744">
    <property type="entry name" value="DUF5581"/>
    <property type="match status" value="1"/>
</dbReference>
<feature type="domain" description="Fibronectin type-III" evidence="2">
    <location>
        <begin position="199"/>
        <end position="302"/>
    </location>
</feature>
<comment type="caution">
    <text evidence="3">The sequence shown here is derived from an EMBL/GenBank/DDBJ whole genome shotgun (WGS) entry which is preliminary data.</text>
</comment>
<evidence type="ECO:0000259" key="2">
    <source>
        <dbReference type="PROSITE" id="PS50853"/>
    </source>
</evidence>
<dbReference type="InterPro" id="IPR049231">
    <property type="entry name" value="DUF5581_N"/>
</dbReference>
<keyword evidence="4" id="KW-1185">Reference proteome</keyword>
<protein>
    <recommendedName>
        <fullName evidence="2">Fibronectin type-III domain-containing protein</fullName>
    </recommendedName>
</protein>
<dbReference type="AlphaFoldDB" id="A0A9D3N8P6"/>
<dbReference type="Pfam" id="PF20996">
    <property type="entry name" value="DUF5581_N"/>
    <property type="match status" value="1"/>
</dbReference>
<dbReference type="InterPro" id="IPR039581">
    <property type="entry name" value="FNDC11"/>
</dbReference>